<feature type="compositionally biased region" description="Basic and acidic residues" evidence="1">
    <location>
        <begin position="210"/>
        <end position="264"/>
    </location>
</feature>
<comment type="caution">
    <text evidence="3">The sequence shown here is derived from an EMBL/GenBank/DDBJ whole genome shotgun (WGS) entry which is preliminary data.</text>
</comment>
<dbReference type="InterPro" id="IPR013974">
    <property type="entry name" value="SAF"/>
</dbReference>
<evidence type="ECO:0000313" key="4">
    <source>
        <dbReference type="Proteomes" id="UP001500866"/>
    </source>
</evidence>
<feature type="region of interest" description="Disordered" evidence="1">
    <location>
        <begin position="201"/>
        <end position="272"/>
    </location>
</feature>
<name>A0ABN1FDU0_9BACI</name>
<gene>
    <name evidence="3" type="ORF">GCM10009001_00810</name>
</gene>
<dbReference type="SMART" id="SM00858">
    <property type="entry name" value="SAF"/>
    <property type="match status" value="1"/>
</dbReference>
<proteinExistence type="predicted"/>
<dbReference type="Proteomes" id="UP001500866">
    <property type="component" value="Unassembled WGS sequence"/>
</dbReference>
<dbReference type="CDD" id="cd11614">
    <property type="entry name" value="SAF_CpaB_FlgA_like"/>
    <property type="match status" value="1"/>
</dbReference>
<reference evidence="3 4" key="1">
    <citation type="journal article" date="2019" name="Int. J. Syst. Evol. Microbiol.">
        <title>The Global Catalogue of Microorganisms (GCM) 10K type strain sequencing project: providing services to taxonomists for standard genome sequencing and annotation.</title>
        <authorList>
            <consortium name="The Broad Institute Genomics Platform"/>
            <consortium name="The Broad Institute Genome Sequencing Center for Infectious Disease"/>
            <person name="Wu L."/>
            <person name="Ma J."/>
        </authorList>
    </citation>
    <scope>NUCLEOTIDE SEQUENCE [LARGE SCALE GENOMIC DNA]</scope>
    <source>
        <strain evidence="3 4">JCM 15395</strain>
    </source>
</reference>
<protein>
    <recommendedName>
        <fullName evidence="2">SAF domain-containing protein</fullName>
    </recommendedName>
</protein>
<evidence type="ECO:0000313" key="3">
    <source>
        <dbReference type="EMBL" id="GAA0588755.1"/>
    </source>
</evidence>
<dbReference type="Gene3D" id="3.90.1210.10">
    <property type="entry name" value="Antifreeze-like/N-acetylneuraminic acid synthase C-terminal domain"/>
    <property type="match status" value="1"/>
</dbReference>
<dbReference type="Pfam" id="PF08666">
    <property type="entry name" value="SAF"/>
    <property type="match status" value="1"/>
</dbReference>
<feature type="domain" description="SAF" evidence="2">
    <location>
        <begin position="41"/>
        <end position="103"/>
    </location>
</feature>
<evidence type="ECO:0000259" key="2">
    <source>
        <dbReference type="SMART" id="SM00858"/>
    </source>
</evidence>
<dbReference type="EMBL" id="BAAADS010000001">
    <property type="protein sequence ID" value="GAA0588755.1"/>
    <property type="molecule type" value="Genomic_DNA"/>
</dbReference>
<organism evidence="3 4">
    <name type="scientific">Virgibacillus siamensis</name>
    <dbReference type="NCBI Taxonomy" id="480071"/>
    <lineage>
        <taxon>Bacteria</taxon>
        <taxon>Bacillati</taxon>
        <taxon>Bacillota</taxon>
        <taxon>Bacilli</taxon>
        <taxon>Bacillales</taxon>
        <taxon>Bacillaceae</taxon>
        <taxon>Virgibacillus</taxon>
    </lineage>
</organism>
<keyword evidence="4" id="KW-1185">Reference proteome</keyword>
<accession>A0ABN1FDU0</accession>
<dbReference type="RefSeq" id="WP_343809223.1">
    <property type="nucleotide sequence ID" value="NZ_BAAADS010000001.1"/>
</dbReference>
<sequence length="272" mass="30633">MLESKRKAIIFFLIALVLALISGFLVLKKVQALNTNLGTIVTIYVAKDDISSRSVITPEDITTDEIPKKYLRDEHITNAETLVGKVAVVPVAKGEIVTKNILKNASTVTEAGNRLITMIKSKKVTFDQELIALDRVDIIVSHSFDEKPVTEVFMKDVKVARVAKKNDQFQGVQLEVPFEKVPELIHMQNYADSLRIVKSSVGQVQEQNSEEGKTSESDKEQEQQESENKQTKDKQEKSSKDSKEKKEGQKKESNNDKKKDSNKDKNKKSDKK</sequence>
<evidence type="ECO:0000256" key="1">
    <source>
        <dbReference type="SAM" id="MobiDB-lite"/>
    </source>
</evidence>